<sequence>MDLNDDARAVLREVADKAAVLKTLADELAEIASEDAALRKYWEVINPLFEMRDLLTALYVRLVYGEAG</sequence>
<organism evidence="1 2">
    <name type="scientific">Actinospica acidithermotolerans</name>
    <dbReference type="NCBI Taxonomy" id="2828514"/>
    <lineage>
        <taxon>Bacteria</taxon>
        <taxon>Bacillati</taxon>
        <taxon>Actinomycetota</taxon>
        <taxon>Actinomycetes</taxon>
        <taxon>Catenulisporales</taxon>
        <taxon>Actinospicaceae</taxon>
        <taxon>Actinospica</taxon>
    </lineage>
</organism>
<accession>A0A941EH28</accession>
<comment type="caution">
    <text evidence="1">The sequence shown here is derived from an EMBL/GenBank/DDBJ whole genome shotgun (WGS) entry which is preliminary data.</text>
</comment>
<protein>
    <submittedName>
        <fullName evidence="1">Uncharacterized protein</fullName>
    </submittedName>
</protein>
<name>A0A941EH28_9ACTN</name>
<evidence type="ECO:0000313" key="1">
    <source>
        <dbReference type="EMBL" id="MBR7831316.1"/>
    </source>
</evidence>
<dbReference type="RefSeq" id="WP_212522428.1">
    <property type="nucleotide sequence ID" value="NZ_JAGSOH010000213.1"/>
</dbReference>
<dbReference type="AlphaFoldDB" id="A0A941EH28"/>
<reference evidence="1" key="1">
    <citation type="submission" date="2021-04" db="EMBL/GenBank/DDBJ databases">
        <title>Genome based classification of Actinospica acidithermotolerans sp. nov., an actinobacterium isolated from an Indonesian hot spring.</title>
        <authorList>
            <person name="Kusuma A.B."/>
            <person name="Putra K.E."/>
            <person name="Nafisah S."/>
            <person name="Loh J."/>
            <person name="Nouioui I."/>
            <person name="Goodfellow M."/>
        </authorList>
    </citation>
    <scope>NUCLEOTIDE SEQUENCE</scope>
    <source>
        <strain evidence="1">MGRD01-02</strain>
    </source>
</reference>
<dbReference type="EMBL" id="JAGSOH010000213">
    <property type="protein sequence ID" value="MBR7831316.1"/>
    <property type="molecule type" value="Genomic_DNA"/>
</dbReference>
<gene>
    <name evidence="1" type="ORF">KDK95_33740</name>
</gene>
<keyword evidence="2" id="KW-1185">Reference proteome</keyword>
<proteinExistence type="predicted"/>
<dbReference type="Proteomes" id="UP000676325">
    <property type="component" value="Unassembled WGS sequence"/>
</dbReference>
<evidence type="ECO:0000313" key="2">
    <source>
        <dbReference type="Proteomes" id="UP000676325"/>
    </source>
</evidence>